<evidence type="ECO:0000256" key="3">
    <source>
        <dbReference type="ARBA" id="ARBA00022679"/>
    </source>
</evidence>
<gene>
    <name evidence="7" type="ORF">BW737_015215</name>
</gene>
<evidence type="ECO:0000256" key="4">
    <source>
        <dbReference type="ARBA" id="ARBA00022777"/>
    </source>
</evidence>
<evidence type="ECO:0000313" key="8">
    <source>
        <dbReference type="Proteomes" id="UP000194577"/>
    </source>
</evidence>
<accession>A0ABX4M8G7</accession>
<comment type="caution">
    <text evidence="7">The sequence shown here is derived from an EMBL/GenBank/DDBJ whole genome shotgun (WGS) entry which is preliminary data.</text>
</comment>
<dbReference type="PIRSF" id="PIRSF000538">
    <property type="entry name" value="GlpK"/>
    <property type="match status" value="1"/>
</dbReference>
<feature type="domain" description="Carbohydrate kinase FGGY N-terminal" evidence="5">
    <location>
        <begin position="9"/>
        <end position="253"/>
    </location>
</feature>
<reference evidence="7 8" key="1">
    <citation type="submission" date="2017-10" db="EMBL/GenBank/DDBJ databases">
        <title>Draft genome sequence of cellulolytic Actinomyces sp CtC72 isolated from cattle rumen fluid.</title>
        <authorList>
            <person name="Joshi A.J."/>
            <person name="Vasudevan G."/>
            <person name="Lanjekar V.B."/>
            <person name="Hivarkar S."/>
            <person name="Engineer A."/>
            <person name="Pore S.D."/>
            <person name="Dhakephalkar P.K."/>
            <person name="Dagar S."/>
        </authorList>
    </citation>
    <scope>NUCLEOTIDE SEQUENCE [LARGE SCALE GENOMIC DNA]</scope>
    <source>
        <strain evidence="8">CtC72</strain>
    </source>
</reference>
<evidence type="ECO:0000256" key="1">
    <source>
        <dbReference type="ARBA" id="ARBA00009156"/>
    </source>
</evidence>
<dbReference type="Pfam" id="PF02782">
    <property type="entry name" value="FGGY_C"/>
    <property type="match status" value="1"/>
</dbReference>
<dbReference type="PRINTS" id="PR00301">
    <property type="entry name" value="HEATSHOCK70"/>
</dbReference>
<dbReference type="InterPro" id="IPR018485">
    <property type="entry name" value="FGGY_C"/>
</dbReference>
<dbReference type="InterPro" id="IPR000577">
    <property type="entry name" value="Carb_kinase_FGGY"/>
</dbReference>
<evidence type="ECO:0000313" key="7">
    <source>
        <dbReference type="EMBL" id="PHP51321.1"/>
    </source>
</evidence>
<dbReference type="InterPro" id="IPR050406">
    <property type="entry name" value="FGGY_Carb_Kinase"/>
</dbReference>
<dbReference type="Pfam" id="PF00370">
    <property type="entry name" value="FGGY_N"/>
    <property type="match status" value="1"/>
</dbReference>
<keyword evidence="4 7" id="KW-0418">Kinase</keyword>
<evidence type="ECO:0000256" key="2">
    <source>
        <dbReference type="ARBA" id="ARBA00022629"/>
    </source>
</evidence>
<dbReference type="EMBL" id="MTPX02000086">
    <property type="protein sequence ID" value="PHP51321.1"/>
    <property type="molecule type" value="Genomic_DNA"/>
</dbReference>
<dbReference type="InterPro" id="IPR043129">
    <property type="entry name" value="ATPase_NBD"/>
</dbReference>
<dbReference type="RefSeq" id="WP_086616054.1">
    <property type="nucleotide sequence ID" value="NZ_MTPX02000086.1"/>
</dbReference>
<proteinExistence type="inferred from homology"/>
<sequence length="495" mass="52309">MDKSVESFVIGIDLSTQSCTVEVRDAASFAVVGRVRVPLEGTSPPVSEQDANDWWRAVVDGFRSLSSDVDLTRVGAISVAGQCHGMVPLDAQGDPIRRVKLWNDTSTADYLAPLLSRIDEVDWSRRVGSVPTPAFTISKLAWYLAEEPYNVVHTRHVVLPHDFINFKLTGNYVTDRSEASGTGYFNSVDNVYDFDLLDRCFDAALGWRTLFPRVLGPSSSAGVVTPAAAAALGVPVGVPVGAGGGDQHVAALGLGVDTGDVVFSLGTSGVVITSAEAPLEHPRTMVNCVANAVGGWLPLVCTLNSTKVTDWAAALLGVSVQEFDRIALEVDGRAPIPAFAAYLDGERSPSLPKAAGVMTGLTGETSRSAFAAGVFRGVLAGMLRGLDELARSGAPTSGRVIAIGGGARSPAYVRSLAELLQRPVELIEEPEATARGACLQALAVMGQRSVMDVVRDHRPVSARVVRPVGSASWASIKPAYLNACRVAEAIDRRDF</sequence>
<keyword evidence="2" id="KW-0859">Xylose metabolism</keyword>
<dbReference type="GO" id="GO:0016301">
    <property type="term" value="F:kinase activity"/>
    <property type="evidence" value="ECO:0007669"/>
    <property type="project" value="UniProtKB-KW"/>
</dbReference>
<name>A0ABX4M8G7_9ACTO</name>
<keyword evidence="8" id="KW-1185">Reference proteome</keyword>
<keyword evidence="3" id="KW-0808">Transferase</keyword>
<dbReference type="PANTHER" id="PTHR43095">
    <property type="entry name" value="SUGAR KINASE"/>
    <property type="match status" value="1"/>
</dbReference>
<keyword evidence="2" id="KW-0119">Carbohydrate metabolism</keyword>
<evidence type="ECO:0000259" key="6">
    <source>
        <dbReference type="Pfam" id="PF02782"/>
    </source>
</evidence>
<dbReference type="PANTHER" id="PTHR43095:SF5">
    <property type="entry name" value="XYLULOSE KINASE"/>
    <property type="match status" value="1"/>
</dbReference>
<dbReference type="InterPro" id="IPR018484">
    <property type="entry name" value="FGGY_N"/>
</dbReference>
<comment type="similarity">
    <text evidence="1">Belongs to the FGGY kinase family.</text>
</comment>
<feature type="domain" description="Carbohydrate kinase FGGY C-terminal" evidence="6">
    <location>
        <begin position="262"/>
        <end position="442"/>
    </location>
</feature>
<evidence type="ECO:0000259" key="5">
    <source>
        <dbReference type="Pfam" id="PF00370"/>
    </source>
</evidence>
<protein>
    <submittedName>
        <fullName evidence="7">Xylulose kinase</fullName>
    </submittedName>
</protein>
<dbReference type="SUPFAM" id="SSF53067">
    <property type="entry name" value="Actin-like ATPase domain"/>
    <property type="match status" value="2"/>
</dbReference>
<organism evidence="7 8">
    <name type="scientific">Actinomyces ruminis</name>
    <dbReference type="NCBI Taxonomy" id="1937003"/>
    <lineage>
        <taxon>Bacteria</taxon>
        <taxon>Bacillati</taxon>
        <taxon>Actinomycetota</taxon>
        <taxon>Actinomycetes</taxon>
        <taxon>Actinomycetales</taxon>
        <taxon>Actinomycetaceae</taxon>
        <taxon>Actinomyces</taxon>
    </lineage>
</organism>
<dbReference type="Proteomes" id="UP000194577">
    <property type="component" value="Unassembled WGS sequence"/>
</dbReference>
<dbReference type="Gene3D" id="3.30.420.40">
    <property type="match status" value="2"/>
</dbReference>